<accession>A0A6J6CXT1</accession>
<protein>
    <submittedName>
        <fullName evidence="1">Unannotated protein</fullName>
    </submittedName>
</protein>
<dbReference type="SUPFAM" id="SSF52833">
    <property type="entry name" value="Thioredoxin-like"/>
    <property type="match status" value="1"/>
</dbReference>
<gene>
    <name evidence="1" type="ORF">UFOPK1603_00115</name>
</gene>
<proteinExistence type="predicted"/>
<organism evidence="1">
    <name type="scientific">freshwater metagenome</name>
    <dbReference type="NCBI Taxonomy" id="449393"/>
    <lineage>
        <taxon>unclassified sequences</taxon>
        <taxon>metagenomes</taxon>
        <taxon>ecological metagenomes</taxon>
    </lineage>
</organism>
<dbReference type="EMBL" id="CAEZTG010000005">
    <property type="protein sequence ID" value="CAB4554488.1"/>
    <property type="molecule type" value="Genomic_DNA"/>
</dbReference>
<reference evidence="1" key="1">
    <citation type="submission" date="2020-05" db="EMBL/GenBank/DDBJ databases">
        <authorList>
            <person name="Chiriac C."/>
            <person name="Salcher M."/>
            <person name="Ghai R."/>
            <person name="Kavagutti S V."/>
        </authorList>
    </citation>
    <scope>NUCLEOTIDE SEQUENCE</scope>
</reference>
<dbReference type="InterPro" id="IPR036249">
    <property type="entry name" value="Thioredoxin-like_sf"/>
</dbReference>
<dbReference type="AlphaFoldDB" id="A0A6J6CXT1"/>
<evidence type="ECO:0000313" key="1">
    <source>
        <dbReference type="EMBL" id="CAB4554488.1"/>
    </source>
</evidence>
<dbReference type="Gene3D" id="3.40.30.10">
    <property type="entry name" value="Glutaredoxin"/>
    <property type="match status" value="1"/>
</dbReference>
<sequence length="151" mass="16185">MERLLIAVVLVGIAVVVAFLLQRRKPAAPADTQWNVPVQLDRRDFARPDAPWLVAVFTSSTCDACAGVWSKAVHLDAGPDGPLCVQELEAVAEAEIHRRYGIDAVPLILIAGEDGVVQRHFLGPVTATDLWAAVAEAREPGSTPGSCENHD</sequence>
<name>A0A6J6CXT1_9ZZZZ</name>